<feature type="domain" description="BED-type" evidence="10">
    <location>
        <begin position="37"/>
        <end position="95"/>
    </location>
</feature>
<keyword evidence="8" id="KW-0539">Nucleus</keyword>
<comment type="subcellular location">
    <subcellularLocation>
        <location evidence="1">Nucleus</location>
    </subcellularLocation>
</comment>
<keyword evidence="7" id="KW-0804">Transcription</keyword>
<name>A0AAE0CLL7_9ROSI</name>
<dbReference type="InterPro" id="IPR008906">
    <property type="entry name" value="HATC_C_dom"/>
</dbReference>
<dbReference type="GO" id="GO:0005634">
    <property type="term" value="C:nucleus"/>
    <property type="evidence" value="ECO:0007669"/>
    <property type="project" value="UniProtKB-SubCell"/>
</dbReference>
<dbReference type="SMART" id="SM00614">
    <property type="entry name" value="ZnF_BED"/>
    <property type="match status" value="1"/>
</dbReference>
<dbReference type="PROSITE" id="PS50808">
    <property type="entry name" value="ZF_BED"/>
    <property type="match status" value="1"/>
</dbReference>
<comment type="caution">
    <text evidence="11">The sequence shown here is derived from an EMBL/GenBank/DDBJ whole genome shotgun (WGS) entry which is preliminary data.</text>
</comment>
<dbReference type="InterPro" id="IPR003656">
    <property type="entry name" value="Znf_BED"/>
</dbReference>
<evidence type="ECO:0000256" key="2">
    <source>
        <dbReference type="ARBA" id="ARBA00022723"/>
    </source>
</evidence>
<keyword evidence="4" id="KW-0862">Zinc</keyword>
<dbReference type="InterPro" id="IPR012337">
    <property type="entry name" value="RNaseH-like_sf"/>
</dbReference>
<evidence type="ECO:0000256" key="7">
    <source>
        <dbReference type="ARBA" id="ARBA00023163"/>
    </source>
</evidence>
<evidence type="ECO:0000256" key="9">
    <source>
        <dbReference type="PROSITE-ProRule" id="PRU00027"/>
    </source>
</evidence>
<evidence type="ECO:0000256" key="5">
    <source>
        <dbReference type="ARBA" id="ARBA00023015"/>
    </source>
</evidence>
<evidence type="ECO:0000313" key="11">
    <source>
        <dbReference type="EMBL" id="KAK2655063.1"/>
    </source>
</evidence>
<dbReference type="PANTHER" id="PTHR46481">
    <property type="entry name" value="ZINC FINGER BED DOMAIN-CONTAINING PROTEIN 4"/>
    <property type="match status" value="1"/>
</dbReference>
<evidence type="ECO:0000256" key="4">
    <source>
        <dbReference type="ARBA" id="ARBA00022833"/>
    </source>
</evidence>
<proteinExistence type="predicted"/>
<evidence type="ECO:0000256" key="8">
    <source>
        <dbReference type="ARBA" id="ARBA00023242"/>
    </source>
</evidence>
<dbReference type="AlphaFoldDB" id="A0AAE0CLL7"/>
<dbReference type="GO" id="GO:0008270">
    <property type="term" value="F:zinc ion binding"/>
    <property type="evidence" value="ECO:0007669"/>
    <property type="project" value="UniProtKB-KW"/>
</dbReference>
<evidence type="ECO:0000256" key="1">
    <source>
        <dbReference type="ARBA" id="ARBA00004123"/>
    </source>
</evidence>
<dbReference type="Pfam" id="PF05699">
    <property type="entry name" value="Dimer_Tnp_hAT"/>
    <property type="match status" value="1"/>
</dbReference>
<dbReference type="PANTHER" id="PTHR46481:SF10">
    <property type="entry name" value="ZINC FINGER BED DOMAIN-CONTAINING PROTEIN 39"/>
    <property type="match status" value="1"/>
</dbReference>
<keyword evidence="12" id="KW-1185">Reference proteome</keyword>
<evidence type="ECO:0000259" key="10">
    <source>
        <dbReference type="PROSITE" id="PS50808"/>
    </source>
</evidence>
<reference evidence="11" key="1">
    <citation type="journal article" date="2023" name="Plant J.">
        <title>Genome sequences and population genomics provide insights into the demographic history, inbreeding, and mutation load of two 'living fossil' tree species of Dipteronia.</title>
        <authorList>
            <person name="Feng Y."/>
            <person name="Comes H.P."/>
            <person name="Chen J."/>
            <person name="Zhu S."/>
            <person name="Lu R."/>
            <person name="Zhang X."/>
            <person name="Li P."/>
            <person name="Qiu J."/>
            <person name="Olsen K.M."/>
            <person name="Qiu Y."/>
        </authorList>
    </citation>
    <scope>NUCLEOTIDE SEQUENCE</scope>
    <source>
        <strain evidence="11">KIB01</strain>
    </source>
</reference>
<sequence>MTSVEEGSQINTLMGSWNKEIGDVEPCSVLGGSKREHETSFIWSHMERVDVDGVRKSKCNCCGKLLVASQGTGMSSLKRHVEKCLSKHQAATDQTNTLFDPNDDKAKVAKMIIMHELPLRFVEYTGYRKMIEYCEPRYQILHRGFVFSDDLQNERDNEYVRIEQVEESSSFDYSIEVLGGDEEFELYKSQAVSSLNKSEFERYLGEQVETNTSNFDILPWWKVNKGRYSILAKISNDILAIPVSMVASESAFSVGGRFLGLHHRRLNPDTLEALMCAQNWIWAPLRGRIPKEEVYATEGIDDEEPVAPS</sequence>
<organism evidence="11 12">
    <name type="scientific">Dipteronia dyeriana</name>
    <dbReference type="NCBI Taxonomy" id="168575"/>
    <lineage>
        <taxon>Eukaryota</taxon>
        <taxon>Viridiplantae</taxon>
        <taxon>Streptophyta</taxon>
        <taxon>Embryophyta</taxon>
        <taxon>Tracheophyta</taxon>
        <taxon>Spermatophyta</taxon>
        <taxon>Magnoliopsida</taxon>
        <taxon>eudicotyledons</taxon>
        <taxon>Gunneridae</taxon>
        <taxon>Pentapetalae</taxon>
        <taxon>rosids</taxon>
        <taxon>malvids</taxon>
        <taxon>Sapindales</taxon>
        <taxon>Sapindaceae</taxon>
        <taxon>Hippocastanoideae</taxon>
        <taxon>Acereae</taxon>
        <taxon>Dipteronia</taxon>
    </lineage>
</organism>
<keyword evidence="3 9" id="KW-0863">Zinc-finger</keyword>
<accession>A0AAE0CLL7</accession>
<evidence type="ECO:0000256" key="3">
    <source>
        <dbReference type="ARBA" id="ARBA00022771"/>
    </source>
</evidence>
<protein>
    <recommendedName>
        <fullName evidence="10">BED-type domain-containing protein</fullName>
    </recommendedName>
</protein>
<dbReference type="SUPFAM" id="SSF53098">
    <property type="entry name" value="Ribonuclease H-like"/>
    <property type="match status" value="1"/>
</dbReference>
<keyword evidence="6" id="KW-0238">DNA-binding</keyword>
<keyword evidence="2" id="KW-0479">Metal-binding</keyword>
<evidence type="ECO:0000313" key="12">
    <source>
        <dbReference type="Proteomes" id="UP001280121"/>
    </source>
</evidence>
<evidence type="ECO:0000256" key="6">
    <source>
        <dbReference type="ARBA" id="ARBA00023125"/>
    </source>
</evidence>
<dbReference type="GO" id="GO:0003677">
    <property type="term" value="F:DNA binding"/>
    <property type="evidence" value="ECO:0007669"/>
    <property type="project" value="UniProtKB-KW"/>
</dbReference>
<dbReference type="EMBL" id="JANJYI010000003">
    <property type="protein sequence ID" value="KAK2655063.1"/>
    <property type="molecule type" value="Genomic_DNA"/>
</dbReference>
<dbReference type="Proteomes" id="UP001280121">
    <property type="component" value="Unassembled WGS sequence"/>
</dbReference>
<gene>
    <name evidence="11" type="ORF">Ddye_008115</name>
</gene>
<dbReference type="GO" id="GO:0046983">
    <property type="term" value="F:protein dimerization activity"/>
    <property type="evidence" value="ECO:0007669"/>
    <property type="project" value="InterPro"/>
</dbReference>
<keyword evidence="5" id="KW-0805">Transcription regulation</keyword>
<dbReference type="InterPro" id="IPR052035">
    <property type="entry name" value="ZnF_BED_domain_contain"/>
</dbReference>